<feature type="transmembrane region" description="Helical" evidence="1">
    <location>
        <begin position="232"/>
        <end position="254"/>
    </location>
</feature>
<evidence type="ECO:0000256" key="1">
    <source>
        <dbReference type="SAM" id="Phobius"/>
    </source>
</evidence>
<evidence type="ECO:0000259" key="2">
    <source>
        <dbReference type="Pfam" id="PF00487"/>
    </source>
</evidence>
<evidence type="ECO:0000313" key="3">
    <source>
        <dbReference type="EMBL" id="MCP9762060.1"/>
    </source>
</evidence>
<feature type="domain" description="Fatty acid desaturase" evidence="2">
    <location>
        <begin position="69"/>
        <end position="337"/>
    </location>
</feature>
<proteinExistence type="predicted"/>
<keyword evidence="4" id="KW-1185">Reference proteome</keyword>
<feature type="transmembrane region" description="Helical" evidence="1">
    <location>
        <begin position="39"/>
        <end position="62"/>
    </location>
</feature>
<dbReference type="EMBL" id="RJUF01000005">
    <property type="protein sequence ID" value="MCP9762060.1"/>
    <property type="molecule type" value="Genomic_DNA"/>
</dbReference>
<sequence>MQKIKFINKTQATFFTSLRARVDEYFQQNNLPKSGGNNLIIKAIVMLSLYFIPYFFVIFGGFSTLTNIGLLVLMGIGIAGTGMGVMHDAIHGTFSDKKWVNKLFGGSIYFLGGNAYNWEMQHNTLHHTYTNILDMDEDITGKFMLRLNVAAKKKFFHRFQHIYAFFLYSLMTLSFLWKDFKEIGLFNKLAKDGIMKPFSSKELTILITTKLLYVVFIMVVPMLLMDITFGQWIVGFLIMHCVAGLILSTIFQLAHVVEGAIQPIPDENGCVENAWAVHQLKTTSNFFGKNKLFSWYIGGLDFQIEHHLFPKISHVYYRDLSKIVADTAKEFGLYYNSKGGFFPALGSHINMLRQLGVS</sequence>
<dbReference type="InterPro" id="IPR005804">
    <property type="entry name" value="FA_desaturase_dom"/>
</dbReference>
<dbReference type="PANTHER" id="PTHR19353:SF19">
    <property type="entry name" value="DELTA(5) FATTY ACID DESATURASE C-RELATED"/>
    <property type="match status" value="1"/>
</dbReference>
<feature type="transmembrane region" description="Helical" evidence="1">
    <location>
        <begin position="161"/>
        <end position="177"/>
    </location>
</feature>
<accession>A0AAE3H372</accession>
<reference evidence="3 4" key="1">
    <citation type="submission" date="2018-11" db="EMBL/GenBank/DDBJ databases">
        <title>Novel bacteria species description.</title>
        <authorList>
            <person name="Han J.-H."/>
        </authorList>
    </citation>
    <scope>NUCLEOTIDE SEQUENCE [LARGE SCALE GENOMIC DNA]</scope>
    <source>
        <strain evidence="3 4">KCTC23259</strain>
    </source>
</reference>
<dbReference type="Pfam" id="PF00487">
    <property type="entry name" value="FA_desaturase"/>
    <property type="match status" value="1"/>
</dbReference>
<dbReference type="GO" id="GO:0016020">
    <property type="term" value="C:membrane"/>
    <property type="evidence" value="ECO:0007669"/>
    <property type="project" value="TreeGrafter"/>
</dbReference>
<dbReference type="GO" id="GO:0008610">
    <property type="term" value="P:lipid biosynthetic process"/>
    <property type="evidence" value="ECO:0007669"/>
    <property type="project" value="UniProtKB-ARBA"/>
</dbReference>
<comment type="caution">
    <text evidence="3">The sequence shown here is derived from an EMBL/GenBank/DDBJ whole genome shotgun (WGS) entry which is preliminary data.</text>
</comment>
<feature type="transmembrane region" description="Helical" evidence="1">
    <location>
        <begin position="68"/>
        <end position="90"/>
    </location>
</feature>
<dbReference type="PANTHER" id="PTHR19353">
    <property type="entry name" value="FATTY ACID DESATURASE 2"/>
    <property type="match status" value="1"/>
</dbReference>
<dbReference type="RefSeq" id="WP_255035811.1">
    <property type="nucleotide sequence ID" value="NZ_RJUF01000005.1"/>
</dbReference>
<dbReference type="PIRSF" id="PIRSF015921">
    <property type="entry name" value="FA_sphinglp_des"/>
    <property type="match status" value="1"/>
</dbReference>
<dbReference type="CDD" id="cd03506">
    <property type="entry name" value="Delta6-FADS-like"/>
    <property type="match status" value="1"/>
</dbReference>
<keyword evidence="1" id="KW-0812">Transmembrane</keyword>
<dbReference type="Proteomes" id="UP001204144">
    <property type="component" value="Unassembled WGS sequence"/>
</dbReference>
<keyword evidence="1" id="KW-0472">Membrane</keyword>
<gene>
    <name evidence="3" type="ORF">EGI31_03775</name>
</gene>
<dbReference type="InterPro" id="IPR012171">
    <property type="entry name" value="Fatty_acid_desaturase"/>
</dbReference>
<organism evidence="3 4">
    <name type="scientific">Lacihabitans soyangensis</name>
    <dbReference type="NCBI Taxonomy" id="869394"/>
    <lineage>
        <taxon>Bacteria</taxon>
        <taxon>Pseudomonadati</taxon>
        <taxon>Bacteroidota</taxon>
        <taxon>Cytophagia</taxon>
        <taxon>Cytophagales</taxon>
        <taxon>Leadbetterellaceae</taxon>
        <taxon>Lacihabitans</taxon>
    </lineage>
</organism>
<keyword evidence="1" id="KW-1133">Transmembrane helix</keyword>
<dbReference type="AlphaFoldDB" id="A0AAE3H372"/>
<name>A0AAE3H372_9BACT</name>
<dbReference type="GO" id="GO:0016717">
    <property type="term" value="F:oxidoreductase activity, acting on paired donors, with oxidation of a pair of donors resulting in the reduction of molecular oxygen to two molecules of water"/>
    <property type="evidence" value="ECO:0007669"/>
    <property type="project" value="TreeGrafter"/>
</dbReference>
<feature type="transmembrane region" description="Helical" evidence="1">
    <location>
        <begin position="203"/>
        <end position="225"/>
    </location>
</feature>
<evidence type="ECO:0000313" key="4">
    <source>
        <dbReference type="Proteomes" id="UP001204144"/>
    </source>
</evidence>
<protein>
    <submittedName>
        <fullName evidence="3">Acyl-CoA desaturase</fullName>
    </submittedName>
</protein>